<accession>A0A6P7SNW1</accession>
<gene>
    <name evidence="2" type="primary">LOC115214855</name>
</gene>
<dbReference type="AlphaFoldDB" id="A0A6P7SNW1"/>
<sequence length="106" mass="13031">MNQENNETESKGVMFNYDSSLEAFIRDEFYRQQQENLNNDQIDSIKINQFFERALSETRRMNDVIKNSHKQRNLLRKEFGLRMLSDWFKEHHTEILEPFQERKEEK</sequence>
<dbReference type="KEGG" id="osn:115214855"/>
<evidence type="ECO:0000313" key="1">
    <source>
        <dbReference type="Proteomes" id="UP000515154"/>
    </source>
</evidence>
<evidence type="ECO:0000313" key="2">
    <source>
        <dbReference type="RefSeq" id="XP_029639748.1"/>
    </source>
</evidence>
<dbReference type="Proteomes" id="UP000515154">
    <property type="component" value="Linkage group LG8"/>
</dbReference>
<organism evidence="1 2">
    <name type="scientific">Octopus sinensis</name>
    <name type="common">East Asian common octopus</name>
    <dbReference type="NCBI Taxonomy" id="2607531"/>
    <lineage>
        <taxon>Eukaryota</taxon>
        <taxon>Metazoa</taxon>
        <taxon>Spiralia</taxon>
        <taxon>Lophotrochozoa</taxon>
        <taxon>Mollusca</taxon>
        <taxon>Cephalopoda</taxon>
        <taxon>Coleoidea</taxon>
        <taxon>Octopodiformes</taxon>
        <taxon>Octopoda</taxon>
        <taxon>Incirrata</taxon>
        <taxon>Octopodidae</taxon>
        <taxon>Octopus</taxon>
    </lineage>
</organism>
<keyword evidence="1" id="KW-1185">Reference proteome</keyword>
<reference evidence="2" key="1">
    <citation type="submission" date="2025-08" db="UniProtKB">
        <authorList>
            <consortium name="RefSeq"/>
        </authorList>
    </citation>
    <scope>IDENTIFICATION</scope>
</reference>
<proteinExistence type="predicted"/>
<protein>
    <submittedName>
        <fullName evidence="2">Uncharacterized protein LOC115214855</fullName>
    </submittedName>
</protein>
<dbReference type="RefSeq" id="XP_029639748.1">
    <property type="nucleotide sequence ID" value="XM_029783888.2"/>
</dbReference>
<name>A0A6P7SNW1_9MOLL</name>